<accession>J9FK20</accession>
<proteinExistence type="predicted"/>
<gene>
    <name evidence="1" type="ORF">WUBG_01396</name>
</gene>
<comment type="caution">
    <text evidence="1">The sequence shown here is derived from an EMBL/GenBank/DDBJ whole genome shotgun (WGS) entry which is preliminary data.</text>
</comment>
<name>J9FK20_WUCBA</name>
<reference evidence="2" key="1">
    <citation type="submission" date="2012-08" db="EMBL/GenBank/DDBJ databases">
        <title>The Genome Sequence of Wuchereria bancrofti.</title>
        <authorList>
            <person name="Nutman T.B."/>
            <person name="Fink D.L."/>
            <person name="Russ C."/>
            <person name="Young S."/>
            <person name="Zeng Q."/>
            <person name="Koehrsen M."/>
            <person name="Alvarado L."/>
            <person name="Berlin A."/>
            <person name="Chapman S.B."/>
            <person name="Chen Z."/>
            <person name="Freedman E."/>
            <person name="Gellesch M."/>
            <person name="Goldberg J."/>
            <person name="Griggs A."/>
            <person name="Gujja S."/>
            <person name="Heilman E.R."/>
            <person name="Heiman D."/>
            <person name="Hepburn T."/>
            <person name="Howarth C."/>
            <person name="Jen D."/>
            <person name="Larson L."/>
            <person name="Lewis B."/>
            <person name="Mehta T."/>
            <person name="Park D."/>
            <person name="Pearson M."/>
            <person name="Roberts A."/>
            <person name="Saif S."/>
            <person name="Shea T."/>
            <person name="Shenoy N."/>
            <person name="Sisk P."/>
            <person name="Stolte C."/>
            <person name="Sykes S."/>
            <person name="Walk T."/>
            <person name="White J."/>
            <person name="Yandava C."/>
            <person name="Haas B."/>
            <person name="Henn M.R."/>
            <person name="Nusbaum C."/>
            <person name="Birren B."/>
        </authorList>
    </citation>
    <scope>NUCLEOTIDE SEQUENCE [LARGE SCALE GENOMIC DNA]</scope>
    <source>
        <strain evidence="2">NA</strain>
    </source>
</reference>
<protein>
    <submittedName>
        <fullName evidence="1">Uncharacterized protein</fullName>
    </submittedName>
</protein>
<evidence type="ECO:0000313" key="1">
    <source>
        <dbReference type="EMBL" id="EJW87694.1"/>
    </source>
</evidence>
<dbReference type="EMBL" id="ADBV01000315">
    <property type="protein sequence ID" value="EJW87694.1"/>
    <property type="molecule type" value="Genomic_DNA"/>
</dbReference>
<dbReference type="Proteomes" id="UP000004810">
    <property type="component" value="Unassembled WGS sequence"/>
</dbReference>
<sequence>MEIEIQKITKRDDEFWMIFSTNSKTGKTKMVIFLIINDLLTTKKIELSKVRALILKDSENDFKLKKKVIHEISFLNYYHAVTESAPVKRDDAIEVCRSRLLFLLFRKNK</sequence>
<organism evidence="1 2">
    <name type="scientific">Wuchereria bancrofti</name>
    <dbReference type="NCBI Taxonomy" id="6293"/>
    <lineage>
        <taxon>Eukaryota</taxon>
        <taxon>Metazoa</taxon>
        <taxon>Ecdysozoa</taxon>
        <taxon>Nematoda</taxon>
        <taxon>Chromadorea</taxon>
        <taxon>Rhabditida</taxon>
        <taxon>Spirurina</taxon>
        <taxon>Spiruromorpha</taxon>
        <taxon>Filarioidea</taxon>
        <taxon>Onchocercidae</taxon>
        <taxon>Wuchereria</taxon>
    </lineage>
</organism>
<dbReference type="AlphaFoldDB" id="J9FK20"/>
<evidence type="ECO:0000313" key="2">
    <source>
        <dbReference type="Proteomes" id="UP000004810"/>
    </source>
</evidence>